<evidence type="ECO:0000256" key="3">
    <source>
        <dbReference type="ARBA" id="ARBA00022553"/>
    </source>
</evidence>
<protein>
    <recommendedName>
        <fullName evidence="7">Centriolar satellite-associated tubulin polyglutamylase complex regulator 1</fullName>
    </recommendedName>
</protein>
<keyword evidence="4" id="KW-0493">Microtubule</keyword>
<dbReference type="PANTHER" id="PTHR34252">
    <property type="entry name" value="UPF0705 PROTEIN C11ORF49"/>
    <property type="match status" value="1"/>
</dbReference>
<dbReference type="KEGG" id="vde:111244275"/>
<dbReference type="Proteomes" id="UP000594260">
    <property type="component" value="Unplaced"/>
</dbReference>
<evidence type="ECO:0000256" key="2">
    <source>
        <dbReference type="ARBA" id="ARBA00022490"/>
    </source>
</evidence>
<evidence type="ECO:0000313" key="9">
    <source>
        <dbReference type="EnsemblMetazoa" id="XP_022646930"/>
    </source>
</evidence>
<name>A0A7M7J5V7_VARDE</name>
<dbReference type="RefSeq" id="XP_022646929.1">
    <property type="nucleotide sequence ID" value="XM_022791194.1"/>
</dbReference>
<evidence type="ECO:0000256" key="6">
    <source>
        <dbReference type="ARBA" id="ARBA00033750"/>
    </source>
</evidence>
<dbReference type="EnsemblMetazoa" id="XM_022791194">
    <property type="protein sequence ID" value="XP_022646929"/>
    <property type="gene ID" value="LOC111244275"/>
</dbReference>
<dbReference type="OMA" id="NASRITM"/>
<dbReference type="AlphaFoldDB" id="A0A7M7J5V7"/>
<dbReference type="GeneID" id="111244275"/>
<dbReference type="InParanoid" id="A0A7M7J5V7"/>
<dbReference type="GO" id="GO:0005874">
    <property type="term" value="C:microtubule"/>
    <property type="evidence" value="ECO:0007669"/>
    <property type="project" value="UniProtKB-KW"/>
</dbReference>
<accession>A0A7M7J5V7</accession>
<dbReference type="PANTHER" id="PTHR34252:SF1">
    <property type="entry name" value="CENTRIOLAR SATELLITE-ASSOCIATED TUBULIN POLYGLUTAMYLASE COMPLEX REGULATOR 1"/>
    <property type="match status" value="1"/>
</dbReference>
<dbReference type="GO" id="GO:0034451">
    <property type="term" value="C:centriolar satellite"/>
    <property type="evidence" value="ECO:0007669"/>
    <property type="project" value="UniProtKB-SubCell"/>
</dbReference>
<evidence type="ECO:0000256" key="7">
    <source>
        <dbReference type="ARBA" id="ARBA00033769"/>
    </source>
</evidence>
<comment type="subcellular location">
    <subcellularLocation>
        <location evidence="1">Cytoplasm</location>
        <location evidence="1">Cytoskeleton</location>
        <location evidence="1">Microtubule organizing center</location>
        <location evidence="1">Centrosome</location>
        <location evidence="1">Centriolar satellite</location>
    </subcellularLocation>
</comment>
<evidence type="ECO:0000256" key="8">
    <source>
        <dbReference type="ARBA" id="ARBA00045673"/>
    </source>
</evidence>
<organism evidence="9 10">
    <name type="scientific">Varroa destructor</name>
    <name type="common">Honeybee mite</name>
    <dbReference type="NCBI Taxonomy" id="109461"/>
    <lineage>
        <taxon>Eukaryota</taxon>
        <taxon>Metazoa</taxon>
        <taxon>Ecdysozoa</taxon>
        <taxon>Arthropoda</taxon>
        <taxon>Chelicerata</taxon>
        <taxon>Arachnida</taxon>
        <taxon>Acari</taxon>
        <taxon>Parasitiformes</taxon>
        <taxon>Mesostigmata</taxon>
        <taxon>Gamasina</taxon>
        <taxon>Dermanyssoidea</taxon>
        <taxon>Varroidae</taxon>
        <taxon>Varroa</taxon>
    </lineage>
</organism>
<evidence type="ECO:0000256" key="1">
    <source>
        <dbReference type="ARBA" id="ARBA00004607"/>
    </source>
</evidence>
<dbReference type="RefSeq" id="XP_022646930.1">
    <property type="nucleotide sequence ID" value="XM_022791195.1"/>
</dbReference>
<dbReference type="InterPro" id="IPR038968">
    <property type="entry name" value="CSTPP1"/>
</dbReference>
<keyword evidence="10" id="KW-1185">Reference proteome</keyword>
<dbReference type="OrthoDB" id="197906at2759"/>
<evidence type="ECO:0000256" key="4">
    <source>
        <dbReference type="ARBA" id="ARBA00022701"/>
    </source>
</evidence>
<reference evidence="9" key="1">
    <citation type="submission" date="2021-01" db="UniProtKB">
        <authorList>
            <consortium name="EnsemblMetazoa"/>
        </authorList>
    </citation>
    <scope>IDENTIFICATION</scope>
</reference>
<comment type="similarity">
    <text evidence="6">Belongs to the CSTPP1 family.</text>
</comment>
<keyword evidence="2" id="KW-0963">Cytoplasm</keyword>
<keyword evidence="5" id="KW-0206">Cytoskeleton</keyword>
<evidence type="ECO:0000313" key="10">
    <source>
        <dbReference type="Proteomes" id="UP000594260"/>
    </source>
</evidence>
<dbReference type="EnsemblMetazoa" id="XM_022791195">
    <property type="protein sequence ID" value="XP_022646930"/>
    <property type="gene ID" value="LOC111244275"/>
</dbReference>
<evidence type="ECO:0000256" key="5">
    <source>
        <dbReference type="ARBA" id="ARBA00023212"/>
    </source>
</evidence>
<comment type="function">
    <text evidence="8">Regulator of the tubulin polyglutamylase complex (TPGC) that controls cytoskeletal organization, nuclear shape, and cilium disassembly by balancing microtubule and actin assembly. Regulates the assembly and stability of the TPGC and thereby modulates polyglutamylation of the microtubule, which antagonizes MAP4 binding.</text>
</comment>
<proteinExistence type="inferred from homology"/>
<keyword evidence="3" id="KW-0597">Phosphoprotein</keyword>
<sequence>MRCLGTACSADHYLNVYLEDVINKIMQSENRVDHIDEFLKDYFSKVNSGEHVHNADGKYILASPYNRACVVRLLRSTLNPFNECIDTQLSKGDYCSIIELTWPHWDSRSFVQKSILRFLDRSRTTFPIDDFIQAFSLSILYEDFLREADKILLSNKTYSRNRILYKLKEKRAQIDDLKSLWPDRSVIEEIVSDDISYEEFNRKLFQAANREDFIDTLCDST</sequence>